<dbReference type="GO" id="GO:1990904">
    <property type="term" value="C:ribonucleoprotein complex"/>
    <property type="evidence" value="ECO:0007669"/>
    <property type="project" value="UniProtKB-KW"/>
</dbReference>
<evidence type="ECO:0000256" key="2">
    <source>
        <dbReference type="ARBA" id="ARBA00022980"/>
    </source>
</evidence>
<evidence type="ECO:0000256" key="5">
    <source>
        <dbReference type="HAMAP-Rule" id="MF_00369"/>
    </source>
</evidence>
<dbReference type="NCBIfam" id="NF003303">
    <property type="entry name" value="PRK04306.1"/>
    <property type="match status" value="1"/>
</dbReference>
<evidence type="ECO:0000313" key="10">
    <source>
        <dbReference type="Proteomes" id="UP000527315"/>
    </source>
</evidence>
<keyword evidence="2 5" id="KW-0689">Ribosomal protein</keyword>
<dbReference type="InterPro" id="IPR001147">
    <property type="entry name" value="Ribosomal_eL21"/>
</dbReference>
<evidence type="ECO:0000313" key="11">
    <source>
        <dbReference type="Proteomes" id="UP000590964"/>
    </source>
</evidence>
<dbReference type="InterPro" id="IPR022856">
    <property type="entry name" value="Ribosomal_eL21_arc"/>
</dbReference>
<dbReference type="EMBL" id="DUFW01000032">
    <property type="protein sequence ID" value="HIH21462.1"/>
    <property type="molecule type" value="Genomic_DNA"/>
</dbReference>
<evidence type="ECO:0000256" key="3">
    <source>
        <dbReference type="ARBA" id="ARBA00023274"/>
    </source>
</evidence>
<organism evidence="8 10">
    <name type="scientific">Candidatus Iainarchaeum sp</name>
    <dbReference type="NCBI Taxonomy" id="3101447"/>
    <lineage>
        <taxon>Archaea</taxon>
        <taxon>Candidatus Iainarchaeota</taxon>
        <taxon>Candidatus Iainarchaeia</taxon>
        <taxon>Candidatus Iainarchaeales</taxon>
        <taxon>Candidatus Iainarchaeaceae</taxon>
        <taxon>Candidatus Iainarchaeum</taxon>
    </lineage>
</organism>
<accession>A0A7J4KXL4</accession>
<evidence type="ECO:0000256" key="6">
    <source>
        <dbReference type="SAM" id="MobiDB-lite"/>
    </source>
</evidence>
<evidence type="ECO:0000313" key="7">
    <source>
        <dbReference type="EMBL" id="HIH21462.1"/>
    </source>
</evidence>
<dbReference type="SUPFAM" id="SSF50104">
    <property type="entry name" value="Translation proteins SH3-like domain"/>
    <property type="match status" value="1"/>
</dbReference>
<comment type="caution">
    <text evidence="8">The sequence shown here is derived from an EMBL/GenBank/DDBJ whole genome shotgun (WGS) entry which is preliminary data.</text>
</comment>
<dbReference type="Proteomes" id="UP000527315">
    <property type="component" value="Unassembled WGS sequence"/>
</dbReference>
<protein>
    <recommendedName>
        <fullName evidence="4 5">Large ribosomal subunit protein eL21</fullName>
    </recommendedName>
</protein>
<keyword evidence="3 5" id="KW-0687">Ribonucleoprotein</keyword>
<reference evidence="9" key="3">
    <citation type="submission" date="2021-05" db="EMBL/GenBank/DDBJ databases">
        <title>Protein family content uncovers lineage relationships and bacterial pathway maintenance mechanisms in DPANN archaea.</title>
        <authorList>
            <person name="Castelle C.J."/>
            <person name="Meheust R."/>
            <person name="Jaffe A.L."/>
            <person name="Seitz K."/>
            <person name="Gong X."/>
            <person name="Baker B.J."/>
            <person name="Banfield J.F."/>
        </authorList>
    </citation>
    <scope>NUCLEOTIDE SEQUENCE</scope>
    <source>
        <strain evidence="9">RIFCSPLOWO2_01_FULL_43_13</strain>
    </source>
</reference>
<evidence type="ECO:0000313" key="8">
    <source>
        <dbReference type="EMBL" id="HIH33185.1"/>
    </source>
</evidence>
<dbReference type="Proteomes" id="UP000590964">
    <property type="component" value="Unassembled WGS sequence"/>
</dbReference>
<dbReference type="PANTHER" id="PTHR20981">
    <property type="entry name" value="60S RIBOSOMAL PROTEIN L21"/>
    <property type="match status" value="1"/>
</dbReference>
<sequence length="103" mass="11169">MASKKAKGPRAKTRDKFKRKASRLSVNKILRDFTQGDTVQVNINSSFHSGMPHRRYQGISGKILGKQGAAFKVAVKEGNAPRTLIVAAAHLKALQHSKGSEGT</sequence>
<dbReference type="InterPro" id="IPR008991">
    <property type="entry name" value="Translation_prot_SH3-like_sf"/>
</dbReference>
<comment type="similarity">
    <text evidence="1 5">Belongs to the eukaryotic ribosomal protein eL21 family.</text>
</comment>
<gene>
    <name evidence="5" type="primary">rpl21e</name>
    <name evidence="7" type="ORF">HA222_02235</name>
    <name evidence="8" type="ORF">HA227_02940</name>
    <name evidence="9" type="ORF">J4478_00695</name>
</gene>
<dbReference type="Pfam" id="PF01157">
    <property type="entry name" value="Ribosomal_L21e"/>
    <property type="match status" value="1"/>
</dbReference>
<dbReference type="GO" id="GO:0003735">
    <property type="term" value="F:structural constituent of ribosome"/>
    <property type="evidence" value="ECO:0007669"/>
    <property type="project" value="InterPro"/>
</dbReference>
<dbReference type="EMBL" id="DUFJ01000068">
    <property type="protein sequence ID" value="HIH33185.1"/>
    <property type="molecule type" value="Genomic_DNA"/>
</dbReference>
<feature type="region of interest" description="Disordered" evidence="6">
    <location>
        <begin position="1"/>
        <end position="20"/>
    </location>
</feature>
<evidence type="ECO:0000256" key="1">
    <source>
        <dbReference type="ARBA" id="ARBA00008427"/>
    </source>
</evidence>
<dbReference type="AlphaFoldDB" id="A0A7J4KXL4"/>
<proteinExistence type="inferred from homology"/>
<name>A0A7J4KXL4_9ARCH</name>
<evidence type="ECO:0000313" key="9">
    <source>
        <dbReference type="EMBL" id="MBS3057902.1"/>
    </source>
</evidence>
<evidence type="ECO:0000256" key="4">
    <source>
        <dbReference type="ARBA" id="ARBA00035219"/>
    </source>
</evidence>
<reference evidence="9" key="2">
    <citation type="submission" date="2021-03" db="EMBL/GenBank/DDBJ databases">
        <authorList>
            <person name="Jaffe A."/>
        </authorList>
    </citation>
    <scope>NUCLEOTIDE SEQUENCE</scope>
    <source>
        <strain evidence="9">RIFCSPLOWO2_01_FULL_43_13</strain>
    </source>
</reference>
<dbReference type="Proteomes" id="UP000680185">
    <property type="component" value="Unassembled WGS sequence"/>
</dbReference>
<dbReference type="InterPro" id="IPR036948">
    <property type="entry name" value="Ribosomal_eL21_sf"/>
</dbReference>
<reference evidence="8 11" key="1">
    <citation type="journal article" date="2020" name="bioRxiv">
        <title>A rank-normalized archaeal taxonomy based on genome phylogeny resolves widespread incomplete and uneven classifications.</title>
        <authorList>
            <person name="Rinke C."/>
            <person name="Chuvochina M."/>
            <person name="Mussig A.J."/>
            <person name="Chaumeil P.-A."/>
            <person name="Waite D.W."/>
            <person name="Whitman W.B."/>
            <person name="Parks D.H."/>
            <person name="Hugenholtz P."/>
        </authorList>
    </citation>
    <scope>NUCLEOTIDE SEQUENCE</scope>
    <source>
        <strain evidence="8">UBA10036</strain>
    </source>
</reference>
<dbReference type="EMBL" id="JAGVWB010000005">
    <property type="protein sequence ID" value="MBS3057902.1"/>
    <property type="molecule type" value="Genomic_DNA"/>
</dbReference>
<dbReference type="GO" id="GO:0005840">
    <property type="term" value="C:ribosome"/>
    <property type="evidence" value="ECO:0007669"/>
    <property type="project" value="UniProtKB-KW"/>
</dbReference>
<dbReference type="HAMAP" id="MF_00369">
    <property type="entry name" value="Ribosomal_eL21"/>
    <property type="match status" value="1"/>
</dbReference>
<dbReference type="GO" id="GO:0006412">
    <property type="term" value="P:translation"/>
    <property type="evidence" value="ECO:0007669"/>
    <property type="project" value="UniProtKB-UniRule"/>
</dbReference>
<dbReference type="Gene3D" id="2.30.30.70">
    <property type="entry name" value="Ribosomal protein L21"/>
    <property type="match status" value="1"/>
</dbReference>